<proteinExistence type="predicted"/>
<feature type="region of interest" description="Disordered" evidence="1">
    <location>
        <begin position="37"/>
        <end position="125"/>
    </location>
</feature>
<feature type="compositionally biased region" description="Basic and acidic residues" evidence="1">
    <location>
        <begin position="288"/>
        <end position="304"/>
    </location>
</feature>
<dbReference type="EMBL" id="SGPM01000187">
    <property type="protein sequence ID" value="THH28312.1"/>
    <property type="molecule type" value="Genomic_DNA"/>
</dbReference>
<feature type="compositionally biased region" description="Pro residues" evidence="1">
    <location>
        <begin position="112"/>
        <end position="122"/>
    </location>
</feature>
<dbReference type="AlphaFoldDB" id="A0A4S4MQI9"/>
<feature type="compositionally biased region" description="Acidic residues" evidence="1">
    <location>
        <begin position="545"/>
        <end position="555"/>
    </location>
</feature>
<feature type="compositionally biased region" description="Basic residues" evidence="1">
    <location>
        <begin position="315"/>
        <end position="324"/>
    </location>
</feature>
<reference evidence="2 3" key="1">
    <citation type="submission" date="2019-02" db="EMBL/GenBank/DDBJ databases">
        <title>Genome sequencing of the rare red list fungi Antrodiella citrinella (Flaviporus citrinellus).</title>
        <authorList>
            <person name="Buettner E."/>
            <person name="Kellner H."/>
        </authorList>
    </citation>
    <scope>NUCLEOTIDE SEQUENCE [LARGE SCALE GENOMIC DNA]</scope>
    <source>
        <strain evidence="2 3">DSM 108506</strain>
    </source>
</reference>
<dbReference type="Proteomes" id="UP000308730">
    <property type="component" value="Unassembled WGS sequence"/>
</dbReference>
<accession>A0A4S4MQI9</accession>
<evidence type="ECO:0000256" key="1">
    <source>
        <dbReference type="SAM" id="MobiDB-lite"/>
    </source>
</evidence>
<feature type="region of interest" description="Disordered" evidence="1">
    <location>
        <begin position="273"/>
        <end position="473"/>
    </location>
</feature>
<organism evidence="2 3">
    <name type="scientific">Antrodiella citrinella</name>
    <dbReference type="NCBI Taxonomy" id="2447956"/>
    <lineage>
        <taxon>Eukaryota</taxon>
        <taxon>Fungi</taxon>
        <taxon>Dikarya</taxon>
        <taxon>Basidiomycota</taxon>
        <taxon>Agaricomycotina</taxon>
        <taxon>Agaricomycetes</taxon>
        <taxon>Polyporales</taxon>
        <taxon>Steccherinaceae</taxon>
        <taxon>Antrodiella</taxon>
    </lineage>
</organism>
<feature type="region of interest" description="Disordered" evidence="1">
    <location>
        <begin position="516"/>
        <end position="556"/>
    </location>
</feature>
<name>A0A4S4MQI9_9APHY</name>
<dbReference type="OrthoDB" id="5348546at2759"/>
<evidence type="ECO:0000313" key="2">
    <source>
        <dbReference type="EMBL" id="THH28312.1"/>
    </source>
</evidence>
<feature type="compositionally biased region" description="Polar residues" evidence="1">
    <location>
        <begin position="88"/>
        <end position="97"/>
    </location>
</feature>
<protein>
    <submittedName>
        <fullName evidence="2">Uncharacterized protein</fullName>
    </submittedName>
</protein>
<feature type="compositionally biased region" description="Basic and acidic residues" evidence="1">
    <location>
        <begin position="67"/>
        <end position="77"/>
    </location>
</feature>
<feature type="compositionally biased region" description="Basic residues" evidence="1">
    <location>
        <begin position="389"/>
        <end position="398"/>
    </location>
</feature>
<comment type="caution">
    <text evidence="2">The sequence shown here is derived from an EMBL/GenBank/DDBJ whole genome shotgun (WGS) entry which is preliminary data.</text>
</comment>
<sequence length="651" mass="71435">MYAKSSSSWSLNRLTRVLSVSSVYVRLYWEKRTHVNASRSTRPVTPEQHTHSPSLPRHSPPPPPRGDPSHHDQEAHTPRTALSPREVQPSSPLTLSTEVLPVYDDDDEDESPLPPSSPPLPSPAHVIDDEIRVAQSISPTPPAVRSTSLLAILNPAPDYTPPSSSLGLITHHAPTPSERTPSPRVSVRLDRPTTPDRNAHLDADVQASSSPLSVLSTPIVGRAGEVDVGVSTPVFAPAVLDVPVVVVQEETETKGVDVEVEVEATMLSSPLSVVSALQNEDAEEEEDVSKREQPKKAGKQRADVESEDDAEVRTQKKPRKKASKKAGGTTVQTRKTKPKFNRSPRVVYSDLESGGDDDDEETRAAEPEVLPALKPEPEPTHEEEEGKKAQKPRGRKRKADLDSSSSSSVPQKRSKKARFLVPSLSESTTTSRKRKGPLPTTSQPSPPSSPSKHLTPTQLAAKRAGIEQRCPPGVDVSEMEGMIVEALGSARASSLAVESVWRAVRSARPGLEGMRARRAPKLQLDSEEKKQSVVGAVEEKSGETMQEEQEEEEGEVLEKREWLGLVQDVLEYGRVTSGVFGRVESSFKDEHAHALPPHYFYVSENDADADRAAIIRSIMPRPAKRSETKKYKQYYWKPLGKVSRWDSEDAM</sequence>
<evidence type="ECO:0000313" key="3">
    <source>
        <dbReference type="Proteomes" id="UP000308730"/>
    </source>
</evidence>
<gene>
    <name evidence="2" type="ORF">EUX98_g5876</name>
</gene>
<keyword evidence="3" id="KW-1185">Reference proteome</keyword>
<feature type="compositionally biased region" description="Basic and acidic residues" evidence="1">
    <location>
        <begin position="524"/>
        <end position="542"/>
    </location>
</feature>
<feature type="compositionally biased region" description="Basic and acidic residues" evidence="1">
    <location>
        <begin position="375"/>
        <end position="388"/>
    </location>
</feature>